<sequence length="81" mass="9408">MCIGLTAAAHEHFRELTLLRRVRDHIDRNHACPLDLDALAQTVNLPTPRFVDRFMQAYGLSPQDYHRRARVPAEHLIPEPR</sequence>
<dbReference type="GO" id="GO:0043565">
    <property type="term" value="F:sequence-specific DNA binding"/>
    <property type="evidence" value="ECO:0007669"/>
    <property type="project" value="InterPro"/>
</dbReference>
<comment type="caution">
    <text evidence="4">The sequence shown here is derived from an EMBL/GenBank/DDBJ whole genome shotgun (WGS) entry which is preliminary data.</text>
</comment>
<dbReference type="AlphaFoldDB" id="A0A9X2NDZ9"/>
<name>A0A9X2NDZ9_9PSEU</name>
<keyword evidence="2" id="KW-0804">Transcription</keyword>
<reference evidence="4" key="1">
    <citation type="submission" date="2022-06" db="EMBL/GenBank/DDBJ databases">
        <title>Amycolatopsis iheyaensis sp. nov., a new species of the genus Amycolatopsis isolated from soil in Iheya island, Japan.</title>
        <authorList>
            <person name="Ngamcharungchit C."/>
            <person name="Kanto H."/>
            <person name="Take A."/>
            <person name="Intra B."/>
            <person name="Matsumoto A."/>
            <person name="Panbangred W."/>
            <person name="Inahashi Y."/>
        </authorList>
    </citation>
    <scope>NUCLEOTIDE SEQUENCE</scope>
    <source>
        <strain evidence="4">OK19-0408</strain>
    </source>
</reference>
<dbReference type="Proteomes" id="UP001144096">
    <property type="component" value="Unassembled WGS sequence"/>
</dbReference>
<dbReference type="InterPro" id="IPR009057">
    <property type="entry name" value="Homeodomain-like_sf"/>
</dbReference>
<dbReference type="SUPFAM" id="SSF46689">
    <property type="entry name" value="Homeodomain-like"/>
    <property type="match status" value="1"/>
</dbReference>
<evidence type="ECO:0000256" key="2">
    <source>
        <dbReference type="ARBA" id="ARBA00023163"/>
    </source>
</evidence>
<organism evidence="4 5">
    <name type="scientific">Amycolatopsis iheyensis</name>
    <dbReference type="NCBI Taxonomy" id="2945988"/>
    <lineage>
        <taxon>Bacteria</taxon>
        <taxon>Bacillati</taxon>
        <taxon>Actinomycetota</taxon>
        <taxon>Actinomycetes</taxon>
        <taxon>Pseudonocardiales</taxon>
        <taxon>Pseudonocardiaceae</taxon>
        <taxon>Amycolatopsis</taxon>
    </lineage>
</organism>
<keyword evidence="1" id="KW-0805">Transcription regulation</keyword>
<dbReference type="RefSeq" id="WP_257922541.1">
    <property type="nucleotide sequence ID" value="NZ_JAMXQV010000013.1"/>
</dbReference>
<feature type="domain" description="HTH araC/xylS-type" evidence="3">
    <location>
        <begin position="20"/>
        <end position="71"/>
    </location>
</feature>
<evidence type="ECO:0000256" key="1">
    <source>
        <dbReference type="ARBA" id="ARBA00023015"/>
    </source>
</evidence>
<gene>
    <name evidence="4" type="ORF">M8542_24300</name>
</gene>
<protein>
    <submittedName>
        <fullName evidence="4">AraC family transcriptional regulator</fullName>
    </submittedName>
</protein>
<proteinExistence type="predicted"/>
<keyword evidence="5" id="KW-1185">Reference proteome</keyword>
<dbReference type="EMBL" id="JAMXQV010000013">
    <property type="protein sequence ID" value="MCR6485953.1"/>
    <property type="molecule type" value="Genomic_DNA"/>
</dbReference>
<evidence type="ECO:0000313" key="4">
    <source>
        <dbReference type="EMBL" id="MCR6485953.1"/>
    </source>
</evidence>
<dbReference type="GO" id="GO:0003700">
    <property type="term" value="F:DNA-binding transcription factor activity"/>
    <property type="evidence" value="ECO:0007669"/>
    <property type="project" value="InterPro"/>
</dbReference>
<dbReference type="InterPro" id="IPR018060">
    <property type="entry name" value="HTH_AraC"/>
</dbReference>
<accession>A0A9X2NDZ9</accession>
<dbReference type="Gene3D" id="1.10.10.60">
    <property type="entry name" value="Homeodomain-like"/>
    <property type="match status" value="1"/>
</dbReference>
<evidence type="ECO:0000259" key="3">
    <source>
        <dbReference type="PROSITE" id="PS01124"/>
    </source>
</evidence>
<evidence type="ECO:0000313" key="5">
    <source>
        <dbReference type="Proteomes" id="UP001144096"/>
    </source>
</evidence>
<dbReference type="PROSITE" id="PS01124">
    <property type="entry name" value="HTH_ARAC_FAMILY_2"/>
    <property type="match status" value="1"/>
</dbReference>